<dbReference type="STRING" id="1314777.A0A164VFQ6"/>
<evidence type="ECO:0000256" key="3">
    <source>
        <dbReference type="SAM" id="MobiDB-lite"/>
    </source>
</evidence>
<dbReference type="GO" id="GO:0005634">
    <property type="term" value="C:nucleus"/>
    <property type="evidence" value="ECO:0007669"/>
    <property type="project" value="UniProtKB-SubCell"/>
</dbReference>
<reference evidence="5 6" key="1">
    <citation type="journal article" date="2016" name="Mol. Biol. Evol.">
        <title>Comparative Genomics of Early-Diverging Mushroom-Forming Fungi Provides Insights into the Origins of Lignocellulose Decay Capabilities.</title>
        <authorList>
            <person name="Nagy L.G."/>
            <person name="Riley R."/>
            <person name="Tritt A."/>
            <person name="Adam C."/>
            <person name="Daum C."/>
            <person name="Floudas D."/>
            <person name="Sun H."/>
            <person name="Yadav J.S."/>
            <person name="Pangilinan J."/>
            <person name="Larsson K.H."/>
            <person name="Matsuura K."/>
            <person name="Barry K."/>
            <person name="Labutti K."/>
            <person name="Kuo R."/>
            <person name="Ohm R.A."/>
            <person name="Bhattacharya S.S."/>
            <person name="Shirouzu T."/>
            <person name="Yoshinaga Y."/>
            <person name="Martin F.M."/>
            <person name="Grigoriev I.V."/>
            <person name="Hibbett D.S."/>
        </authorList>
    </citation>
    <scope>NUCLEOTIDE SEQUENCE [LARGE SCALE GENOMIC DNA]</scope>
    <source>
        <strain evidence="5 6">HHB9708</strain>
    </source>
</reference>
<sequence>MSTASDHDQQHYMNTGNDMTPPGAMAYGHGQVPAPGANAPATSSAMPRATRSRTQAGLGGGSSSGVGMSIAAQSEEEKYEGKYRELKKKVRDIEMENDKLQVKVLKAKRGIQRLRMERAILYERLATLTPQGPGAAPGPVAPPPPPGSLGSGMGQAGQPPRMAGVYYEGGERERERRGGRYE</sequence>
<keyword evidence="2" id="KW-0539">Nucleus</keyword>
<proteinExistence type="predicted"/>
<accession>A0A164VFQ6</accession>
<feature type="compositionally biased region" description="Basic and acidic residues" evidence="3">
    <location>
        <begin position="1"/>
        <end position="10"/>
    </location>
</feature>
<feature type="region of interest" description="Disordered" evidence="3">
    <location>
        <begin position="129"/>
        <end position="182"/>
    </location>
</feature>
<comment type="subcellular location">
    <subcellularLocation>
        <location evidence="1">Nucleus</location>
    </subcellularLocation>
</comment>
<evidence type="ECO:0000259" key="4">
    <source>
        <dbReference type="Pfam" id="PF24245"/>
    </source>
</evidence>
<feature type="domain" description="INO80 complex subunit F" evidence="4">
    <location>
        <begin position="79"/>
        <end position="125"/>
    </location>
</feature>
<feature type="compositionally biased region" description="Basic and acidic residues" evidence="3">
    <location>
        <begin position="169"/>
        <end position="182"/>
    </location>
</feature>
<dbReference type="EMBL" id="KV419405">
    <property type="protein sequence ID" value="KZS94116.1"/>
    <property type="molecule type" value="Genomic_DNA"/>
</dbReference>
<dbReference type="Proteomes" id="UP000076722">
    <property type="component" value="Unassembled WGS sequence"/>
</dbReference>
<gene>
    <name evidence="5" type="ORF">SISNIDRAFT_549329</name>
</gene>
<name>A0A164VFQ6_9AGAM</name>
<feature type="region of interest" description="Disordered" evidence="3">
    <location>
        <begin position="1"/>
        <end position="81"/>
    </location>
</feature>
<evidence type="ECO:0000313" key="5">
    <source>
        <dbReference type="EMBL" id="KZS94116.1"/>
    </source>
</evidence>
<protein>
    <recommendedName>
        <fullName evidence="4">INO80 complex subunit F domain-containing protein</fullName>
    </recommendedName>
</protein>
<dbReference type="OrthoDB" id="10070927at2759"/>
<keyword evidence="6" id="KW-1185">Reference proteome</keyword>
<dbReference type="Pfam" id="PF24245">
    <property type="entry name" value="INO80F"/>
    <property type="match status" value="1"/>
</dbReference>
<evidence type="ECO:0000313" key="6">
    <source>
        <dbReference type="Proteomes" id="UP000076722"/>
    </source>
</evidence>
<evidence type="ECO:0000256" key="1">
    <source>
        <dbReference type="ARBA" id="ARBA00004123"/>
    </source>
</evidence>
<dbReference type="InterPro" id="IPR056513">
    <property type="entry name" value="INO80F"/>
</dbReference>
<evidence type="ECO:0000256" key="2">
    <source>
        <dbReference type="ARBA" id="ARBA00023242"/>
    </source>
</evidence>
<dbReference type="AlphaFoldDB" id="A0A164VFQ6"/>
<organism evidence="5 6">
    <name type="scientific">Sistotremastrum niveocremeum HHB9708</name>
    <dbReference type="NCBI Taxonomy" id="1314777"/>
    <lineage>
        <taxon>Eukaryota</taxon>
        <taxon>Fungi</taxon>
        <taxon>Dikarya</taxon>
        <taxon>Basidiomycota</taxon>
        <taxon>Agaricomycotina</taxon>
        <taxon>Agaricomycetes</taxon>
        <taxon>Sistotremastrales</taxon>
        <taxon>Sistotremastraceae</taxon>
        <taxon>Sertulicium</taxon>
        <taxon>Sertulicium niveocremeum</taxon>
    </lineage>
</organism>